<proteinExistence type="predicted"/>
<sequence>MIKIYRNHYKRQSRMT</sequence>
<reference evidence="1" key="1">
    <citation type="submission" date="2021-06" db="EMBL/GenBank/DDBJ databases">
        <authorList>
            <person name="Hodson N. C."/>
            <person name="Mongue J. A."/>
            <person name="Jaron S. K."/>
        </authorList>
    </citation>
    <scope>NUCLEOTIDE SEQUENCE</scope>
</reference>
<dbReference type="AlphaFoldDB" id="A0A8J2KMA2"/>
<organism evidence="1 2">
    <name type="scientific">Allacma fusca</name>
    <dbReference type="NCBI Taxonomy" id="39272"/>
    <lineage>
        <taxon>Eukaryota</taxon>
        <taxon>Metazoa</taxon>
        <taxon>Ecdysozoa</taxon>
        <taxon>Arthropoda</taxon>
        <taxon>Hexapoda</taxon>
        <taxon>Collembola</taxon>
        <taxon>Symphypleona</taxon>
        <taxon>Sminthuridae</taxon>
        <taxon>Allacma</taxon>
    </lineage>
</organism>
<evidence type="ECO:0000313" key="2">
    <source>
        <dbReference type="Proteomes" id="UP000708208"/>
    </source>
</evidence>
<comment type="caution">
    <text evidence="1">The sequence shown here is derived from an EMBL/GenBank/DDBJ whole genome shotgun (WGS) entry which is preliminary data.</text>
</comment>
<keyword evidence="2" id="KW-1185">Reference proteome</keyword>
<evidence type="ECO:0000313" key="1">
    <source>
        <dbReference type="EMBL" id="CAG7815664.1"/>
    </source>
</evidence>
<dbReference type="EMBL" id="CAJVCH010350125">
    <property type="protein sequence ID" value="CAG7815664.1"/>
    <property type="molecule type" value="Genomic_DNA"/>
</dbReference>
<name>A0A8J2KMA2_9HEXA</name>
<dbReference type="Proteomes" id="UP000708208">
    <property type="component" value="Unassembled WGS sequence"/>
</dbReference>
<protein>
    <submittedName>
        <fullName evidence="1">Uncharacterized protein</fullName>
    </submittedName>
</protein>
<accession>A0A8J2KMA2</accession>
<gene>
    <name evidence="1" type="ORF">AFUS01_LOCUS26330</name>
</gene>
<feature type="non-terminal residue" evidence="1">
    <location>
        <position position="1"/>
    </location>
</feature>